<proteinExistence type="inferred from homology"/>
<evidence type="ECO:0000313" key="9">
    <source>
        <dbReference type="EMBL" id="OGZ31174.1"/>
    </source>
</evidence>
<dbReference type="PANTHER" id="PTHR12220:SF13">
    <property type="entry name" value="LARGE RIBOSOMAL SUBUNIT PROTEIN UL16M"/>
    <property type="match status" value="1"/>
</dbReference>
<comment type="similarity">
    <text evidence="1 6 7">Belongs to the universal ribosomal protein uL16 family.</text>
</comment>
<evidence type="ECO:0000256" key="4">
    <source>
        <dbReference type="ARBA" id="ARBA00023274"/>
    </source>
</evidence>
<dbReference type="PRINTS" id="PR00060">
    <property type="entry name" value="RIBOSOMALL16"/>
</dbReference>
<dbReference type="GO" id="GO:0006412">
    <property type="term" value="P:translation"/>
    <property type="evidence" value="ECO:0007669"/>
    <property type="project" value="UniProtKB-UniRule"/>
</dbReference>
<dbReference type="EMBL" id="MHMR01000007">
    <property type="protein sequence ID" value="OGZ31174.1"/>
    <property type="molecule type" value="Genomic_DNA"/>
</dbReference>
<evidence type="ECO:0000313" key="10">
    <source>
        <dbReference type="Proteomes" id="UP000178428"/>
    </source>
</evidence>
<dbReference type="Pfam" id="PF00252">
    <property type="entry name" value="Ribosomal_L16"/>
    <property type="match status" value="1"/>
</dbReference>
<dbReference type="CDD" id="cd01433">
    <property type="entry name" value="Ribosomal_L16_L10e"/>
    <property type="match status" value="1"/>
</dbReference>
<dbReference type="Proteomes" id="UP000178428">
    <property type="component" value="Unassembled WGS sequence"/>
</dbReference>
<evidence type="ECO:0000256" key="2">
    <source>
        <dbReference type="ARBA" id="ARBA00022555"/>
    </source>
</evidence>
<dbReference type="InterPro" id="IPR000114">
    <property type="entry name" value="Ribosomal_uL16_bact-type"/>
</dbReference>
<comment type="function">
    <text evidence="6 8">Binds 23S rRNA and is also seen to make contacts with the A and possibly P site tRNAs.</text>
</comment>
<dbReference type="InterPro" id="IPR016180">
    <property type="entry name" value="Ribosomal_uL16_dom"/>
</dbReference>
<keyword evidence="2 6" id="KW-0820">tRNA-binding</keyword>
<dbReference type="GO" id="GO:0000049">
    <property type="term" value="F:tRNA binding"/>
    <property type="evidence" value="ECO:0007669"/>
    <property type="project" value="UniProtKB-KW"/>
</dbReference>
<evidence type="ECO:0000256" key="1">
    <source>
        <dbReference type="ARBA" id="ARBA00008931"/>
    </source>
</evidence>
<dbReference type="GO" id="GO:0019843">
    <property type="term" value="F:rRNA binding"/>
    <property type="evidence" value="ECO:0007669"/>
    <property type="project" value="UniProtKB-UniRule"/>
</dbReference>
<accession>A0A1G2EZC2</accession>
<comment type="subunit">
    <text evidence="6 8">Part of the 50S ribosomal subunit.</text>
</comment>
<dbReference type="STRING" id="1801725.A3J00_01335"/>
<evidence type="ECO:0000256" key="3">
    <source>
        <dbReference type="ARBA" id="ARBA00022980"/>
    </source>
</evidence>
<evidence type="ECO:0000256" key="8">
    <source>
        <dbReference type="RuleBase" id="RU004414"/>
    </source>
</evidence>
<keyword evidence="6 8" id="KW-0699">rRNA-binding</keyword>
<keyword evidence="6 8" id="KW-0694">RNA-binding</keyword>
<dbReference type="AlphaFoldDB" id="A0A1G2EZC2"/>
<evidence type="ECO:0000256" key="5">
    <source>
        <dbReference type="ARBA" id="ARBA00035198"/>
    </source>
</evidence>
<name>A0A1G2EZC2_9BACT</name>
<dbReference type="InterPro" id="IPR036920">
    <property type="entry name" value="Ribosomal_uL16_sf"/>
</dbReference>
<dbReference type="NCBIfam" id="TIGR01164">
    <property type="entry name" value="rplP_bact"/>
    <property type="match status" value="1"/>
</dbReference>
<dbReference type="GO" id="GO:0022625">
    <property type="term" value="C:cytosolic large ribosomal subunit"/>
    <property type="evidence" value="ECO:0007669"/>
    <property type="project" value="TreeGrafter"/>
</dbReference>
<dbReference type="Gene3D" id="3.90.1170.10">
    <property type="entry name" value="Ribosomal protein L10e/L16"/>
    <property type="match status" value="1"/>
</dbReference>
<evidence type="ECO:0000256" key="6">
    <source>
        <dbReference type="HAMAP-Rule" id="MF_01342"/>
    </source>
</evidence>
<sequence>MLFPKKVKHRKWHRLRNGELGVESRGADVSFGSFGLKSQQGGHISAQQIEAARKAISRYVQKGGKMWIRIFPDRPKTAKPPEVGMGAGKGDPVGYFSMVKAGRVIFEIDGLNEENSREALRKAGAKLGIKTRIIKR</sequence>
<dbReference type="HAMAP" id="MF_01342">
    <property type="entry name" value="Ribosomal_uL16"/>
    <property type="match status" value="1"/>
</dbReference>
<dbReference type="FunFam" id="3.90.1170.10:FF:000001">
    <property type="entry name" value="50S ribosomal protein L16"/>
    <property type="match status" value="1"/>
</dbReference>
<dbReference type="SUPFAM" id="SSF54686">
    <property type="entry name" value="Ribosomal protein L16p/L10e"/>
    <property type="match status" value="1"/>
</dbReference>
<evidence type="ECO:0000256" key="7">
    <source>
        <dbReference type="RuleBase" id="RU004413"/>
    </source>
</evidence>
<dbReference type="GO" id="GO:0003735">
    <property type="term" value="F:structural constituent of ribosome"/>
    <property type="evidence" value="ECO:0007669"/>
    <property type="project" value="InterPro"/>
</dbReference>
<comment type="caution">
    <text evidence="9">The sequence shown here is derived from an EMBL/GenBank/DDBJ whole genome shotgun (WGS) entry which is preliminary data.</text>
</comment>
<reference evidence="9 10" key="1">
    <citation type="journal article" date="2016" name="Nat. Commun.">
        <title>Thousands of microbial genomes shed light on interconnected biogeochemical processes in an aquifer system.</title>
        <authorList>
            <person name="Anantharaman K."/>
            <person name="Brown C.T."/>
            <person name="Hug L.A."/>
            <person name="Sharon I."/>
            <person name="Castelle C.J."/>
            <person name="Probst A.J."/>
            <person name="Thomas B.C."/>
            <person name="Singh A."/>
            <person name="Wilkins M.J."/>
            <person name="Karaoz U."/>
            <person name="Brodie E.L."/>
            <person name="Williams K.H."/>
            <person name="Hubbard S.S."/>
            <person name="Banfield J.F."/>
        </authorList>
    </citation>
    <scope>NUCLEOTIDE SEQUENCE [LARGE SCALE GENOMIC DNA]</scope>
</reference>
<keyword evidence="4 6" id="KW-0687">Ribonucleoprotein</keyword>
<gene>
    <name evidence="6" type="primary">rplP</name>
    <name evidence="9" type="ORF">A3J00_01335</name>
</gene>
<keyword evidence="3 6" id="KW-0689">Ribosomal protein</keyword>
<organism evidence="9 10">
    <name type="scientific">Candidatus Niyogibacteria bacterium RIFCSPLOWO2_02_FULL_45_13</name>
    <dbReference type="NCBI Taxonomy" id="1801725"/>
    <lineage>
        <taxon>Bacteria</taxon>
        <taxon>Candidatus Niyogiibacteriota</taxon>
    </lineage>
</organism>
<dbReference type="InterPro" id="IPR047873">
    <property type="entry name" value="Ribosomal_uL16"/>
</dbReference>
<protein>
    <recommendedName>
        <fullName evidence="5 6">Large ribosomal subunit protein uL16</fullName>
    </recommendedName>
</protein>
<dbReference type="PANTHER" id="PTHR12220">
    <property type="entry name" value="50S/60S RIBOSOMAL PROTEIN L16"/>
    <property type="match status" value="1"/>
</dbReference>